<feature type="domain" description="Alpha-macroglobulin receptor-binding" evidence="1">
    <location>
        <begin position="14"/>
        <end position="100"/>
    </location>
</feature>
<name>A0A2G8JNM5_STIJA</name>
<reference evidence="2 3" key="1">
    <citation type="journal article" date="2017" name="PLoS Biol.">
        <title>The sea cucumber genome provides insights into morphological evolution and visceral regeneration.</title>
        <authorList>
            <person name="Zhang X."/>
            <person name="Sun L."/>
            <person name="Yuan J."/>
            <person name="Sun Y."/>
            <person name="Gao Y."/>
            <person name="Zhang L."/>
            <person name="Li S."/>
            <person name="Dai H."/>
            <person name="Hamel J.F."/>
            <person name="Liu C."/>
            <person name="Yu Y."/>
            <person name="Liu S."/>
            <person name="Lin W."/>
            <person name="Guo K."/>
            <person name="Jin S."/>
            <person name="Xu P."/>
            <person name="Storey K.B."/>
            <person name="Huan P."/>
            <person name="Zhang T."/>
            <person name="Zhou Y."/>
            <person name="Zhang J."/>
            <person name="Lin C."/>
            <person name="Li X."/>
            <person name="Xing L."/>
            <person name="Huo D."/>
            <person name="Sun M."/>
            <person name="Wang L."/>
            <person name="Mercier A."/>
            <person name="Li F."/>
            <person name="Yang H."/>
            <person name="Xiang J."/>
        </authorList>
    </citation>
    <scope>NUCLEOTIDE SEQUENCE [LARGE SCALE GENOMIC DNA]</scope>
    <source>
        <strain evidence="2">Shaxun</strain>
        <tissue evidence="2">Muscle</tissue>
    </source>
</reference>
<organism evidence="2 3">
    <name type="scientific">Stichopus japonicus</name>
    <name type="common">Sea cucumber</name>
    <dbReference type="NCBI Taxonomy" id="307972"/>
    <lineage>
        <taxon>Eukaryota</taxon>
        <taxon>Metazoa</taxon>
        <taxon>Echinodermata</taxon>
        <taxon>Eleutherozoa</taxon>
        <taxon>Echinozoa</taxon>
        <taxon>Holothuroidea</taxon>
        <taxon>Aspidochirotacea</taxon>
        <taxon>Aspidochirotida</taxon>
        <taxon>Stichopodidae</taxon>
        <taxon>Apostichopus</taxon>
    </lineage>
</organism>
<dbReference type="Pfam" id="PF07677">
    <property type="entry name" value="A2M_recep"/>
    <property type="match status" value="1"/>
</dbReference>
<dbReference type="PANTHER" id="PTHR11412">
    <property type="entry name" value="MACROGLOBULIN / COMPLEMENT"/>
    <property type="match status" value="1"/>
</dbReference>
<proteinExistence type="predicted"/>
<keyword evidence="3" id="KW-1185">Reference proteome</keyword>
<evidence type="ECO:0000313" key="2">
    <source>
        <dbReference type="EMBL" id="PIK37318.1"/>
    </source>
</evidence>
<dbReference type="AlphaFoldDB" id="A0A2G8JNM5"/>
<dbReference type="InterPro" id="IPR050473">
    <property type="entry name" value="A2M/Complement_sys"/>
</dbReference>
<dbReference type="Proteomes" id="UP000230750">
    <property type="component" value="Unassembled WGS sequence"/>
</dbReference>
<evidence type="ECO:0000259" key="1">
    <source>
        <dbReference type="SMART" id="SM01361"/>
    </source>
</evidence>
<dbReference type="OrthoDB" id="6359008at2759"/>
<accession>A0A2G8JNM5</accession>
<dbReference type="InterPro" id="IPR036595">
    <property type="entry name" value="A-macroglobulin_rcpt-bd_sf"/>
</dbReference>
<dbReference type="SMART" id="SM01361">
    <property type="entry name" value="A2M_recep"/>
    <property type="match status" value="1"/>
</dbReference>
<dbReference type="SUPFAM" id="SSF49410">
    <property type="entry name" value="Alpha-macroglobulin receptor domain"/>
    <property type="match status" value="1"/>
</dbReference>
<evidence type="ECO:0000313" key="3">
    <source>
        <dbReference type="Proteomes" id="UP000230750"/>
    </source>
</evidence>
<comment type="caution">
    <text evidence="2">The sequence shown here is derived from an EMBL/GenBank/DDBJ whole genome shotgun (WGS) entry which is preliminary data.</text>
</comment>
<dbReference type="GO" id="GO:0005576">
    <property type="term" value="C:extracellular region"/>
    <property type="evidence" value="ECO:0007669"/>
    <property type="project" value="InterPro"/>
</dbReference>
<dbReference type="EMBL" id="MRZV01001520">
    <property type="protein sequence ID" value="PIK37318.1"/>
    <property type="molecule type" value="Genomic_DNA"/>
</dbReference>
<sequence length="151" mass="16577">MGLKISTTNQGVGAGTAVANAGPIFTAPKKKVVKENSFVARYELSDRSVIFYTDYFPIQREGSISFEFQATCAFNVTNIHHAAVRVYDYYDPDEECIQFYTGEGSNVVQTLCNDDECTCISREIFHESNSPVASVMMEAGTEGERGAGCLE</sequence>
<dbReference type="PANTHER" id="PTHR11412:SF166">
    <property type="entry name" value="NTR DOMAIN-CONTAINING PROTEIN"/>
    <property type="match status" value="1"/>
</dbReference>
<protein>
    <submittedName>
        <fullName evidence="2">Complement component 3-2</fullName>
    </submittedName>
</protein>
<gene>
    <name evidence="2" type="ORF">BSL78_25843</name>
</gene>
<dbReference type="STRING" id="307972.A0A2G8JNM5"/>
<dbReference type="InterPro" id="IPR009048">
    <property type="entry name" value="A-macroglobulin_rcpt-bd"/>
</dbReference>
<dbReference type="Gene3D" id="2.60.40.690">
    <property type="entry name" value="Alpha-macroglobulin, receptor-binding domain"/>
    <property type="match status" value="1"/>
</dbReference>